<feature type="region of interest" description="Disordered" evidence="1">
    <location>
        <begin position="1"/>
        <end position="45"/>
    </location>
</feature>
<comment type="caution">
    <text evidence="3">The sequence shown here is derived from an EMBL/GenBank/DDBJ whole genome shotgun (WGS) entry which is preliminary data.</text>
</comment>
<proteinExistence type="predicted"/>
<gene>
    <name evidence="3" type="ORF">GOSPT_129_00650</name>
</gene>
<organism evidence="3 4">
    <name type="scientific">Gordonia sputi NBRC 100414</name>
    <dbReference type="NCBI Taxonomy" id="1089453"/>
    <lineage>
        <taxon>Bacteria</taxon>
        <taxon>Bacillati</taxon>
        <taxon>Actinomycetota</taxon>
        <taxon>Actinomycetes</taxon>
        <taxon>Mycobacteriales</taxon>
        <taxon>Gordoniaceae</taxon>
        <taxon>Gordonia</taxon>
    </lineage>
</organism>
<keyword evidence="4" id="KW-1185">Reference proteome</keyword>
<accession>H5U6Q9</accession>
<protein>
    <submittedName>
        <fullName evidence="3">Uncharacterized protein</fullName>
    </submittedName>
</protein>
<dbReference type="Proteomes" id="UP000005845">
    <property type="component" value="Unassembled WGS sequence"/>
</dbReference>
<reference evidence="3 4" key="1">
    <citation type="submission" date="2012-02" db="EMBL/GenBank/DDBJ databases">
        <title>Whole genome shotgun sequence of Gordonia sputi NBRC 100414.</title>
        <authorList>
            <person name="Yoshida I."/>
            <person name="Hosoyama A."/>
            <person name="Tsuchikane K."/>
            <person name="Katsumata H."/>
            <person name="Yamazaki S."/>
            <person name="Fujita N."/>
        </authorList>
    </citation>
    <scope>NUCLEOTIDE SEQUENCE [LARGE SCALE GENOMIC DNA]</scope>
    <source>
        <strain evidence="3 4">NBRC 100414</strain>
    </source>
</reference>
<feature type="compositionally biased region" description="Polar residues" evidence="1">
    <location>
        <begin position="1"/>
        <end position="23"/>
    </location>
</feature>
<keyword evidence="2" id="KW-1133">Transmembrane helix</keyword>
<evidence type="ECO:0000313" key="4">
    <source>
        <dbReference type="Proteomes" id="UP000005845"/>
    </source>
</evidence>
<dbReference type="RefSeq" id="WP_005208846.1">
    <property type="nucleotide sequence ID" value="NZ_BAFC01000127.1"/>
</dbReference>
<feature type="transmembrane region" description="Helical" evidence="2">
    <location>
        <begin position="85"/>
        <end position="110"/>
    </location>
</feature>
<dbReference type="AlphaFoldDB" id="H5U6Q9"/>
<sequence>MEPGSWSGQHPQAPQYPQGQDYTQSREYRQSQEHPEAQRYSHKQEYPQTFQQSQYPTDAQQGTTEFWLDSGAALPRREWQHKTRVPVIVGTSIAMVVFAGLAVFAIVLGISYTPQFTAIGGVPVSCESWETTANGGTISDKTVVTIYSETGGKLATAPLERHSTEQNQCVLRFSAKGVDASKSGYVVHLGDTFAQPVSGSALERGVVFRPTS</sequence>
<dbReference type="eggNOG" id="ENOG5033Y98">
    <property type="taxonomic scope" value="Bacteria"/>
</dbReference>
<name>H5U6Q9_9ACTN</name>
<evidence type="ECO:0000313" key="3">
    <source>
        <dbReference type="EMBL" id="GAB41417.1"/>
    </source>
</evidence>
<evidence type="ECO:0000256" key="2">
    <source>
        <dbReference type="SAM" id="Phobius"/>
    </source>
</evidence>
<keyword evidence="2" id="KW-0812">Transmembrane</keyword>
<evidence type="ECO:0000256" key="1">
    <source>
        <dbReference type="SAM" id="MobiDB-lite"/>
    </source>
</evidence>
<feature type="compositionally biased region" description="Basic and acidic residues" evidence="1">
    <location>
        <begin position="24"/>
        <end position="45"/>
    </location>
</feature>
<dbReference type="EMBL" id="BAFC01000127">
    <property type="protein sequence ID" value="GAB41417.1"/>
    <property type="molecule type" value="Genomic_DNA"/>
</dbReference>
<keyword evidence="2" id="KW-0472">Membrane</keyword>